<dbReference type="GO" id="GO:0008137">
    <property type="term" value="F:NADH dehydrogenase (ubiquinone) activity"/>
    <property type="evidence" value="ECO:0007669"/>
    <property type="project" value="InterPro"/>
</dbReference>
<gene>
    <name evidence="5" type="ORF">DFR37_11075</name>
</gene>
<dbReference type="EMBL" id="QNRQ01000010">
    <property type="protein sequence ID" value="RBP37122.1"/>
    <property type="molecule type" value="Genomic_DNA"/>
</dbReference>
<evidence type="ECO:0000259" key="3">
    <source>
        <dbReference type="Pfam" id="PF00329"/>
    </source>
</evidence>
<dbReference type="SUPFAM" id="SSF56762">
    <property type="entry name" value="HydB/Nqo4-like"/>
    <property type="match status" value="1"/>
</dbReference>
<sequence>MSTRTELLARLRTQLPKAGIWDAGPWIELRPPLAALRKIAAALVANFGCEFATLVTEARDADDSYMLLYFFYQPQDSILIAIRLAAGADTLVPAIGSQVHAAAWHERETEDLFGISFEGHPFLGDYVLHDALWPERLAPMRRYFDARLRVAGSGAGAAWQPRRILQQEGAITFPVGPIWADYNEAGLWLLETPGEQILGGLTRLFYKYRAVEKIAEGLVPDQALLLAERFSGSAAFAHAYAFCRALETLAHCQVPPRAHVLRAVFAELERIRYHAATIAELAGSTSLAVGKSMSQELEEQVLRLSGQLCGHRYLFGVCIPGGLAQSPDAGALAALGTGIADAADEFARLERLFVHTSSYLDRIEEMGTLRPEVADLYGVVGPVARASGRTVDLRRALPYGIYKTRAPEIPRETEGDGYARLRVYFAEIRASMALIQTLLTQLPDGPVATSCPPTAGAALGWTEAPAGGTFHWLRLDENGRVRRWRIAPPGFRNWHAFHRALEGAAFQDFHIIMASFGLSVAESDR</sequence>
<dbReference type="GO" id="GO:0051287">
    <property type="term" value="F:NAD binding"/>
    <property type="evidence" value="ECO:0007669"/>
    <property type="project" value="InterPro"/>
</dbReference>
<dbReference type="AlphaFoldDB" id="A0A366H7Z4"/>
<dbReference type="PANTHER" id="PTHR43485:SF1">
    <property type="entry name" value="FORMATE HYDROGENLYASE SUBUNIT 5-RELATED"/>
    <property type="match status" value="1"/>
</dbReference>
<dbReference type="GO" id="GO:0048038">
    <property type="term" value="F:quinone binding"/>
    <property type="evidence" value="ECO:0007669"/>
    <property type="project" value="InterPro"/>
</dbReference>
<dbReference type="Pfam" id="PF00346">
    <property type="entry name" value="Complex1_49kDa"/>
    <property type="match status" value="2"/>
</dbReference>
<evidence type="ECO:0000256" key="1">
    <source>
        <dbReference type="ARBA" id="ARBA00023002"/>
    </source>
</evidence>
<organism evidence="5 6">
    <name type="scientific">Eoetvoesiella caeni</name>
    <dbReference type="NCBI Taxonomy" id="645616"/>
    <lineage>
        <taxon>Bacteria</taxon>
        <taxon>Pseudomonadati</taxon>
        <taxon>Pseudomonadota</taxon>
        <taxon>Betaproteobacteria</taxon>
        <taxon>Burkholderiales</taxon>
        <taxon>Alcaligenaceae</taxon>
        <taxon>Eoetvoesiella</taxon>
    </lineage>
</organism>
<dbReference type="InterPro" id="IPR001268">
    <property type="entry name" value="NADH_UbQ_OxRdtase_30kDa_su"/>
</dbReference>
<evidence type="ECO:0000313" key="6">
    <source>
        <dbReference type="Proteomes" id="UP000253628"/>
    </source>
</evidence>
<comment type="caution">
    <text evidence="5">The sequence shown here is derived from an EMBL/GenBank/DDBJ whole genome shotgun (WGS) entry which is preliminary data.</text>
</comment>
<keyword evidence="1" id="KW-0560">Oxidoreductase</keyword>
<feature type="domain" description="NADH-quinone oxidoreductase subunit D" evidence="4">
    <location>
        <begin position="299"/>
        <end position="449"/>
    </location>
</feature>
<keyword evidence="6" id="KW-1185">Reference proteome</keyword>
<dbReference type="PANTHER" id="PTHR43485">
    <property type="entry name" value="HYDROGENASE-4 COMPONENT G"/>
    <property type="match status" value="1"/>
</dbReference>
<name>A0A366H7Z4_9BURK</name>
<dbReference type="InterPro" id="IPR037232">
    <property type="entry name" value="NADH_quin_OxRdtase_su_C/D-like"/>
</dbReference>
<dbReference type="Gene3D" id="3.30.460.80">
    <property type="entry name" value="NADH:ubiquinone oxidoreductase, 30kDa subunit"/>
    <property type="match status" value="1"/>
</dbReference>
<evidence type="ECO:0000259" key="4">
    <source>
        <dbReference type="Pfam" id="PF00346"/>
    </source>
</evidence>
<reference evidence="5 6" key="1">
    <citation type="submission" date="2018-06" db="EMBL/GenBank/DDBJ databases">
        <title>Genomic Encyclopedia of Type Strains, Phase IV (KMG-IV): sequencing the most valuable type-strain genomes for metagenomic binning, comparative biology and taxonomic classification.</title>
        <authorList>
            <person name="Goeker M."/>
        </authorList>
    </citation>
    <scope>NUCLEOTIDE SEQUENCE [LARGE SCALE GENOMIC DNA]</scope>
    <source>
        <strain evidence="5 6">DSM 25520</strain>
    </source>
</reference>
<evidence type="ECO:0000313" key="5">
    <source>
        <dbReference type="EMBL" id="RBP37122.1"/>
    </source>
</evidence>
<dbReference type="InterPro" id="IPR001135">
    <property type="entry name" value="NADH_Q_OxRdtase_suD"/>
</dbReference>
<dbReference type="OrthoDB" id="9801496at2"/>
<dbReference type="Proteomes" id="UP000253628">
    <property type="component" value="Unassembled WGS sequence"/>
</dbReference>
<dbReference type="SUPFAM" id="SSF143243">
    <property type="entry name" value="Nqo5-like"/>
    <property type="match status" value="1"/>
</dbReference>
<dbReference type="InterPro" id="IPR029014">
    <property type="entry name" value="NiFe-Hase_large"/>
</dbReference>
<proteinExistence type="predicted"/>
<protein>
    <submittedName>
        <fullName evidence="5">Ni,Fe-hydrogenase III large subunit</fullName>
    </submittedName>
</protein>
<dbReference type="Pfam" id="PF00329">
    <property type="entry name" value="Complex1_30kDa"/>
    <property type="match status" value="1"/>
</dbReference>
<keyword evidence="2" id="KW-0520">NAD</keyword>
<feature type="domain" description="NADH:ubiquinone oxidoreductase 30kDa subunit" evidence="3">
    <location>
        <begin position="35"/>
        <end position="147"/>
    </location>
</feature>
<accession>A0A366H7Z4</accession>
<dbReference type="GO" id="GO:0016651">
    <property type="term" value="F:oxidoreductase activity, acting on NAD(P)H"/>
    <property type="evidence" value="ECO:0007669"/>
    <property type="project" value="InterPro"/>
</dbReference>
<feature type="domain" description="NADH-quinone oxidoreductase subunit D" evidence="4">
    <location>
        <begin position="454"/>
        <end position="525"/>
    </location>
</feature>
<dbReference type="RefSeq" id="WP_113934328.1">
    <property type="nucleotide sequence ID" value="NZ_JACCEU010000003.1"/>
</dbReference>
<evidence type="ECO:0000256" key="2">
    <source>
        <dbReference type="ARBA" id="ARBA00023027"/>
    </source>
</evidence>
<dbReference type="InterPro" id="IPR052197">
    <property type="entry name" value="ComplexI_49kDa-like"/>
</dbReference>
<dbReference type="Gene3D" id="1.10.645.10">
    <property type="entry name" value="Cytochrome-c3 Hydrogenase, chain B"/>
    <property type="match status" value="1"/>
</dbReference>